<evidence type="ECO:0000256" key="1">
    <source>
        <dbReference type="ARBA" id="ARBA00022898"/>
    </source>
</evidence>
<evidence type="ECO:0000313" key="5">
    <source>
        <dbReference type="EMBL" id="TCO80462.1"/>
    </source>
</evidence>
<feature type="compositionally biased region" description="Polar residues" evidence="4">
    <location>
        <begin position="1"/>
        <end position="15"/>
    </location>
</feature>
<dbReference type="EMBL" id="SLWY01000014">
    <property type="protein sequence ID" value="TCO80462.1"/>
    <property type="molecule type" value="Genomic_DNA"/>
</dbReference>
<reference evidence="5 6" key="1">
    <citation type="submission" date="2019-03" db="EMBL/GenBank/DDBJ databases">
        <title>Genomic Encyclopedia of Type Strains, Phase IV (KMG-IV): sequencing the most valuable type-strain genomes for metagenomic binning, comparative biology and taxonomic classification.</title>
        <authorList>
            <person name="Goeker M."/>
        </authorList>
    </citation>
    <scope>NUCLEOTIDE SEQUENCE [LARGE SCALE GENOMIC DNA]</scope>
    <source>
        <strain evidence="5 6">DSM 25287</strain>
    </source>
</reference>
<organism evidence="5 6">
    <name type="scientific">Plasticicumulans lactativorans</name>
    <dbReference type="NCBI Taxonomy" id="1133106"/>
    <lineage>
        <taxon>Bacteria</taxon>
        <taxon>Pseudomonadati</taxon>
        <taxon>Pseudomonadota</taxon>
        <taxon>Gammaproteobacteria</taxon>
        <taxon>Candidatus Competibacteraceae</taxon>
        <taxon>Plasticicumulans</taxon>
    </lineage>
</organism>
<evidence type="ECO:0000256" key="4">
    <source>
        <dbReference type="SAM" id="MobiDB-lite"/>
    </source>
</evidence>
<keyword evidence="5" id="KW-0032">Aminotransferase</keyword>
<dbReference type="Proteomes" id="UP000295765">
    <property type="component" value="Unassembled WGS sequence"/>
</dbReference>
<evidence type="ECO:0000313" key="6">
    <source>
        <dbReference type="Proteomes" id="UP000295765"/>
    </source>
</evidence>
<dbReference type="PANTHER" id="PTHR30244">
    <property type="entry name" value="TRANSAMINASE"/>
    <property type="match status" value="1"/>
</dbReference>
<keyword evidence="1 3" id="KW-0663">Pyridoxal phosphate</keyword>
<keyword evidence="6" id="KW-1185">Reference proteome</keyword>
<accession>A0A4R2L402</accession>
<dbReference type="Gene3D" id="3.40.640.10">
    <property type="entry name" value="Type I PLP-dependent aspartate aminotransferase-like (Major domain)"/>
    <property type="match status" value="1"/>
</dbReference>
<name>A0A4R2L402_9GAMM</name>
<dbReference type="InterPro" id="IPR015421">
    <property type="entry name" value="PyrdxlP-dep_Trfase_major"/>
</dbReference>
<proteinExistence type="inferred from homology"/>
<dbReference type="GO" id="GO:0030170">
    <property type="term" value="F:pyridoxal phosphate binding"/>
    <property type="evidence" value="ECO:0007669"/>
    <property type="project" value="TreeGrafter"/>
</dbReference>
<evidence type="ECO:0000256" key="3">
    <source>
        <dbReference type="RuleBase" id="RU004508"/>
    </source>
</evidence>
<dbReference type="AlphaFoldDB" id="A0A4R2L402"/>
<dbReference type="GO" id="GO:0008483">
    <property type="term" value="F:transaminase activity"/>
    <property type="evidence" value="ECO:0007669"/>
    <property type="project" value="UniProtKB-KW"/>
</dbReference>
<comment type="similarity">
    <text evidence="2 3">Belongs to the DegT/DnrJ/EryC1 family.</text>
</comment>
<dbReference type="PANTHER" id="PTHR30244:SF34">
    <property type="entry name" value="DTDP-4-AMINO-4,6-DIDEOXYGALACTOSE TRANSAMINASE"/>
    <property type="match status" value="1"/>
</dbReference>
<dbReference type="GO" id="GO:0000271">
    <property type="term" value="P:polysaccharide biosynthetic process"/>
    <property type="evidence" value="ECO:0007669"/>
    <property type="project" value="TreeGrafter"/>
</dbReference>
<comment type="caution">
    <text evidence="5">The sequence shown here is derived from an EMBL/GenBank/DDBJ whole genome shotgun (WGS) entry which is preliminary data.</text>
</comment>
<dbReference type="SUPFAM" id="SSF53383">
    <property type="entry name" value="PLP-dependent transferases"/>
    <property type="match status" value="1"/>
</dbReference>
<evidence type="ECO:0000256" key="2">
    <source>
        <dbReference type="ARBA" id="ARBA00037999"/>
    </source>
</evidence>
<keyword evidence="5" id="KW-0808">Transferase</keyword>
<dbReference type="InterPro" id="IPR015422">
    <property type="entry name" value="PyrdxlP-dep_Trfase_small"/>
</dbReference>
<dbReference type="InterPro" id="IPR000653">
    <property type="entry name" value="DegT/StrS_aminotransferase"/>
</dbReference>
<feature type="region of interest" description="Disordered" evidence="4">
    <location>
        <begin position="1"/>
        <end position="23"/>
    </location>
</feature>
<gene>
    <name evidence="5" type="ORF">EV699_114107</name>
</gene>
<dbReference type="Gene3D" id="3.90.1150.10">
    <property type="entry name" value="Aspartate Aminotransferase, domain 1"/>
    <property type="match status" value="1"/>
</dbReference>
<sequence length="428" mass="47322">MPTSKMVSSLASTSWEPGGFPPPLQSSTLSRMESYPKPLVPTSPILSSGTLGLRRERTDIPSVLDAGVARFLTSGRVGIAWTLRLLGIGPGHKVLIPSYNCSSMVAPVQWCGAEPVYYRVSERLDIDLDDLERQLEPAVRLLMVTHYFGFPQQCEALRAFCDRKGIALLEDCAHAFFGTYAGRPLGSFGDFAIASPMKFFPTLDGGCLVSARHSLDGVQLRMGGRAFQIKSLLTPLETALEYGRLGTFGSILRPIMQAKDSLWRTLKTLRHGTAEGPERGSSFAPSSSEGGFGFDPMWFDTAMSGGSRYVMFHTSWARLVKRRRRHYQRFAEALTGLSGCRPLLPDLPDGVVPYVFPLLLADHEQSFPVLKQRGVPMLRWDSLSTEAAAHCPQSALYAHALVQLPCHQELLDDELEWMIAEIRRTLTT</sequence>
<dbReference type="InterPro" id="IPR015424">
    <property type="entry name" value="PyrdxlP-dep_Trfase"/>
</dbReference>
<dbReference type="Pfam" id="PF01041">
    <property type="entry name" value="DegT_DnrJ_EryC1"/>
    <property type="match status" value="1"/>
</dbReference>
<protein>
    <submittedName>
        <fullName evidence="5">DegT/DnrJ/EryC1/StrS aminotransferase family protein</fullName>
    </submittedName>
</protein>